<proteinExistence type="predicted"/>
<keyword evidence="2" id="KW-1185">Reference proteome</keyword>
<evidence type="ECO:0000313" key="1">
    <source>
        <dbReference type="EMBL" id="SEQ78378.1"/>
    </source>
</evidence>
<dbReference type="PANTHER" id="PTHR38602">
    <property type="entry name" value="INNER MEMBRANE PROTEIN-RELATED"/>
    <property type="match status" value="1"/>
</dbReference>
<evidence type="ECO:0000313" key="2">
    <source>
        <dbReference type="Proteomes" id="UP000199233"/>
    </source>
</evidence>
<dbReference type="Pfam" id="PF09838">
    <property type="entry name" value="DUF2065"/>
    <property type="match status" value="1"/>
</dbReference>
<dbReference type="RefSeq" id="WP_245732508.1">
    <property type="nucleotide sequence ID" value="NZ_FOFS01000010.1"/>
</dbReference>
<dbReference type="Proteomes" id="UP000199233">
    <property type="component" value="Unassembled WGS sequence"/>
</dbReference>
<organism evidence="1 2">
    <name type="scientific">Solimonas aquatica</name>
    <dbReference type="NCBI Taxonomy" id="489703"/>
    <lineage>
        <taxon>Bacteria</taxon>
        <taxon>Pseudomonadati</taxon>
        <taxon>Pseudomonadota</taxon>
        <taxon>Gammaproteobacteria</taxon>
        <taxon>Nevskiales</taxon>
        <taxon>Nevskiaceae</taxon>
        <taxon>Solimonas</taxon>
    </lineage>
</organism>
<sequence>MNAVAGEFLRAVALVMVIEGLLPFLAPARWRQLLFTIAQMESRSLRTIGLFSMLIGVAILQLV</sequence>
<dbReference type="AlphaFoldDB" id="A0A1H9IV46"/>
<gene>
    <name evidence="1" type="ORF">SAMN04488038_110188</name>
</gene>
<name>A0A1H9IV46_9GAMM</name>
<dbReference type="InterPro" id="IPR019201">
    <property type="entry name" value="DUF2065"/>
</dbReference>
<evidence type="ECO:0008006" key="3">
    <source>
        <dbReference type="Google" id="ProtNLM"/>
    </source>
</evidence>
<dbReference type="PANTHER" id="PTHR38602:SF1">
    <property type="entry name" value="INNER MEMBRANE PROTEIN"/>
    <property type="match status" value="1"/>
</dbReference>
<reference evidence="1 2" key="1">
    <citation type="submission" date="2016-10" db="EMBL/GenBank/DDBJ databases">
        <authorList>
            <person name="de Groot N.N."/>
        </authorList>
    </citation>
    <scope>NUCLEOTIDE SEQUENCE [LARGE SCALE GENOMIC DNA]</scope>
    <source>
        <strain evidence="1 2">DSM 25927</strain>
    </source>
</reference>
<dbReference type="STRING" id="489703.SAMN04488038_110188"/>
<protein>
    <recommendedName>
        <fullName evidence="3">DUF2065 domain-containing protein</fullName>
    </recommendedName>
</protein>
<accession>A0A1H9IV46</accession>
<dbReference type="EMBL" id="FOFS01000010">
    <property type="protein sequence ID" value="SEQ78378.1"/>
    <property type="molecule type" value="Genomic_DNA"/>
</dbReference>